<name>A0A7J7R1V4_PIPKU</name>
<keyword evidence="2 10" id="KW-0812">Transmembrane</keyword>
<dbReference type="InterPro" id="IPR051036">
    <property type="entry name" value="SIGLEC"/>
</dbReference>
<feature type="chain" id="PRO_5029730217" evidence="11">
    <location>
        <begin position="21"/>
        <end position="456"/>
    </location>
</feature>
<evidence type="ECO:0000256" key="4">
    <source>
        <dbReference type="ARBA" id="ARBA00022737"/>
    </source>
</evidence>
<dbReference type="PANTHER" id="PTHR12035:SF99">
    <property type="entry name" value="SIALIC ACID BINDING IG LIKE LECTIN 6"/>
    <property type="match status" value="1"/>
</dbReference>
<dbReference type="SMART" id="SM00409">
    <property type="entry name" value="IG"/>
    <property type="match status" value="3"/>
</dbReference>
<comment type="subcellular location">
    <subcellularLocation>
        <location evidence="1">Membrane</location>
        <topology evidence="1">Single-pass type I membrane protein</topology>
    </subcellularLocation>
</comment>
<feature type="transmembrane region" description="Helical" evidence="10">
    <location>
        <begin position="341"/>
        <end position="364"/>
    </location>
</feature>
<dbReference type="Proteomes" id="UP000558488">
    <property type="component" value="Unassembled WGS sequence"/>
</dbReference>
<keyword evidence="14" id="KW-1185">Reference proteome</keyword>
<evidence type="ECO:0000256" key="9">
    <source>
        <dbReference type="SAM" id="MobiDB-lite"/>
    </source>
</evidence>
<dbReference type="GO" id="GO:0033691">
    <property type="term" value="F:sialic acid binding"/>
    <property type="evidence" value="ECO:0007669"/>
    <property type="project" value="TreeGrafter"/>
</dbReference>
<feature type="domain" description="Ig-like" evidence="12">
    <location>
        <begin position="142"/>
        <end position="226"/>
    </location>
</feature>
<keyword evidence="4" id="KW-0677">Repeat</keyword>
<dbReference type="InterPro" id="IPR036179">
    <property type="entry name" value="Ig-like_dom_sf"/>
</dbReference>
<dbReference type="InterPro" id="IPR003006">
    <property type="entry name" value="Ig/MHC_CS"/>
</dbReference>
<dbReference type="EMBL" id="JACAGB010000108">
    <property type="protein sequence ID" value="KAF6270062.1"/>
    <property type="molecule type" value="Genomic_DNA"/>
</dbReference>
<reference evidence="13 14" key="1">
    <citation type="journal article" date="2020" name="Nature">
        <title>Six reference-quality genomes reveal evolution of bat adaptations.</title>
        <authorList>
            <person name="Jebb D."/>
            <person name="Huang Z."/>
            <person name="Pippel M."/>
            <person name="Hughes G.M."/>
            <person name="Lavrichenko K."/>
            <person name="Devanna P."/>
            <person name="Winkler S."/>
            <person name="Jermiin L.S."/>
            <person name="Skirmuntt E.C."/>
            <person name="Katzourakis A."/>
            <person name="Burkitt-Gray L."/>
            <person name="Ray D.A."/>
            <person name="Sullivan K.A.M."/>
            <person name="Roscito J.G."/>
            <person name="Kirilenko B.M."/>
            <person name="Davalos L.M."/>
            <person name="Corthals A.P."/>
            <person name="Power M.L."/>
            <person name="Jones G."/>
            <person name="Ransome R.D."/>
            <person name="Dechmann D.K.N."/>
            <person name="Locatelli A.G."/>
            <person name="Puechmaille S.J."/>
            <person name="Fedrigo O."/>
            <person name="Jarvis E.D."/>
            <person name="Hiller M."/>
            <person name="Vernes S.C."/>
            <person name="Myers E.W."/>
            <person name="Teeling E.C."/>
        </authorList>
    </citation>
    <scope>NUCLEOTIDE SEQUENCE [LARGE SCALE GENOMIC DNA]</scope>
    <source>
        <strain evidence="13">MPipKuh1</strain>
        <tissue evidence="13">Flight muscle</tissue>
    </source>
</reference>
<keyword evidence="5" id="KW-0130">Cell adhesion</keyword>
<dbReference type="PROSITE" id="PS00290">
    <property type="entry name" value="IG_MHC"/>
    <property type="match status" value="1"/>
</dbReference>
<evidence type="ECO:0000256" key="11">
    <source>
        <dbReference type="SAM" id="SignalP"/>
    </source>
</evidence>
<dbReference type="PROSITE" id="PS50835">
    <property type="entry name" value="IG_LIKE"/>
    <property type="match status" value="2"/>
</dbReference>
<dbReference type="GO" id="GO:0007155">
    <property type="term" value="P:cell adhesion"/>
    <property type="evidence" value="ECO:0007669"/>
    <property type="project" value="UniProtKB-KW"/>
</dbReference>
<feature type="signal peptide" evidence="11">
    <location>
        <begin position="1"/>
        <end position="20"/>
    </location>
</feature>
<dbReference type="InterPro" id="IPR013783">
    <property type="entry name" value="Ig-like_fold"/>
</dbReference>
<dbReference type="GO" id="GO:0005886">
    <property type="term" value="C:plasma membrane"/>
    <property type="evidence" value="ECO:0007669"/>
    <property type="project" value="TreeGrafter"/>
</dbReference>
<evidence type="ECO:0000256" key="5">
    <source>
        <dbReference type="ARBA" id="ARBA00022889"/>
    </source>
</evidence>
<evidence type="ECO:0000256" key="1">
    <source>
        <dbReference type="ARBA" id="ARBA00004479"/>
    </source>
</evidence>
<feature type="region of interest" description="Disordered" evidence="9">
    <location>
        <begin position="380"/>
        <end position="456"/>
    </location>
</feature>
<dbReference type="InterPro" id="IPR007110">
    <property type="entry name" value="Ig-like_dom"/>
</dbReference>
<dbReference type="AlphaFoldDB" id="A0A7J7R1V4"/>
<feature type="domain" description="Ig-like" evidence="12">
    <location>
        <begin position="233"/>
        <end position="329"/>
    </location>
</feature>
<dbReference type="SUPFAM" id="SSF48726">
    <property type="entry name" value="Immunoglobulin"/>
    <property type="match status" value="3"/>
</dbReference>
<keyword evidence="11" id="KW-0732">Signal</keyword>
<keyword evidence="7 10" id="KW-0472">Membrane</keyword>
<comment type="similarity">
    <text evidence="8">Belongs to the immunoglobulin superfamily. SIGLEC (sialic acid binding Ig-like lectin) family.</text>
</comment>
<evidence type="ECO:0000256" key="3">
    <source>
        <dbReference type="ARBA" id="ARBA00022734"/>
    </source>
</evidence>
<keyword evidence="6 10" id="KW-1133">Transmembrane helix</keyword>
<keyword evidence="3 13" id="KW-0430">Lectin</keyword>
<dbReference type="PANTHER" id="PTHR12035">
    <property type="entry name" value="SIALIC ACID BINDING IMMUNOGLOBULIN-LIKE LECTIN"/>
    <property type="match status" value="1"/>
</dbReference>
<evidence type="ECO:0000256" key="2">
    <source>
        <dbReference type="ARBA" id="ARBA00022692"/>
    </source>
</evidence>
<dbReference type="Pfam" id="PF07686">
    <property type="entry name" value="V-set"/>
    <property type="match status" value="1"/>
</dbReference>
<gene>
    <name evidence="13" type="ORF">mPipKuh1_015803</name>
</gene>
<evidence type="ECO:0000313" key="13">
    <source>
        <dbReference type="EMBL" id="KAF6270062.1"/>
    </source>
</evidence>
<evidence type="ECO:0000256" key="7">
    <source>
        <dbReference type="ARBA" id="ARBA00023136"/>
    </source>
</evidence>
<evidence type="ECO:0000256" key="10">
    <source>
        <dbReference type="SAM" id="Phobius"/>
    </source>
</evidence>
<proteinExistence type="inferred from homology"/>
<evidence type="ECO:0000259" key="12">
    <source>
        <dbReference type="PROSITE" id="PS50835"/>
    </source>
</evidence>
<dbReference type="InterPro" id="IPR013098">
    <property type="entry name" value="Ig_I-set"/>
</dbReference>
<accession>A0A7J7R1V4</accession>
<comment type="caution">
    <text evidence="13">The sequence shown here is derived from an EMBL/GenBank/DDBJ whole genome shotgun (WGS) entry which is preliminary data.</text>
</comment>
<protein>
    <submittedName>
        <fullName evidence="13">Sialic acid binding Ig like lectin 6</fullName>
    </submittedName>
</protein>
<evidence type="ECO:0000313" key="14">
    <source>
        <dbReference type="Proteomes" id="UP000558488"/>
    </source>
</evidence>
<sequence>MFLRLLLLLLLPVLWGGSLAKDSRYWLKLTESVTVQESLCVLVQCKFPWSGSPYLYLFKKVGIKNNAHLVATTDPEEELQERIQGRFLLPRDTKSKNCSLIIRDANMGDSGTYFFYLKYKFYGTKFEDAFFTLRVTALTNKPEILIPGALESGRPKQLNCYVSWACKEGTPPIFSWTSAAHSSLDLRSHPLSSMLTLTPRPQDHGTNLTCQVHFPATGVTMETTIQLNVAYAPHNMAISIFQGNSTALKILQTTSLPIPKGQTLRLLCVADSNPPAKLSWFWGSPGLNATPISRTAILELPRVGPAQEGEFTCQAQHRLGSQTVSLNLSVVCKPESRAGQVLGVVGGAGVMALALLSLCLCLIFRVKTCRDRATQLMQSVDKDVNPGSGSSSGSGSGAHQRPFRTASPSAPPAPGRAGPLANGEQDLHYAVVRFHNPKPQGTEEASIVYSEIKTHK</sequence>
<evidence type="ECO:0000256" key="8">
    <source>
        <dbReference type="ARBA" id="ARBA00038361"/>
    </source>
</evidence>
<dbReference type="GO" id="GO:0030246">
    <property type="term" value="F:carbohydrate binding"/>
    <property type="evidence" value="ECO:0007669"/>
    <property type="project" value="UniProtKB-KW"/>
</dbReference>
<dbReference type="Pfam" id="PF07679">
    <property type="entry name" value="I-set"/>
    <property type="match status" value="1"/>
</dbReference>
<dbReference type="InterPro" id="IPR013106">
    <property type="entry name" value="Ig_V-set"/>
</dbReference>
<evidence type="ECO:0000256" key="6">
    <source>
        <dbReference type="ARBA" id="ARBA00022989"/>
    </source>
</evidence>
<organism evidence="13 14">
    <name type="scientific">Pipistrellus kuhlii</name>
    <name type="common">Kuhl's pipistrelle</name>
    <dbReference type="NCBI Taxonomy" id="59472"/>
    <lineage>
        <taxon>Eukaryota</taxon>
        <taxon>Metazoa</taxon>
        <taxon>Chordata</taxon>
        <taxon>Craniata</taxon>
        <taxon>Vertebrata</taxon>
        <taxon>Euteleostomi</taxon>
        <taxon>Mammalia</taxon>
        <taxon>Eutheria</taxon>
        <taxon>Laurasiatheria</taxon>
        <taxon>Chiroptera</taxon>
        <taxon>Yangochiroptera</taxon>
        <taxon>Vespertilionidae</taxon>
        <taxon>Pipistrellus</taxon>
    </lineage>
</organism>
<dbReference type="SMART" id="SM00408">
    <property type="entry name" value="IGc2"/>
    <property type="match status" value="1"/>
</dbReference>
<dbReference type="InterPro" id="IPR003599">
    <property type="entry name" value="Ig_sub"/>
</dbReference>
<dbReference type="Gene3D" id="2.60.40.10">
    <property type="entry name" value="Immunoglobulins"/>
    <property type="match status" value="3"/>
</dbReference>
<dbReference type="InterPro" id="IPR003598">
    <property type="entry name" value="Ig_sub2"/>
</dbReference>